<dbReference type="InterPro" id="IPR021848">
    <property type="entry name" value="HODM_asu-like"/>
</dbReference>
<evidence type="ECO:0008006" key="3">
    <source>
        <dbReference type="Google" id="ProtNLM"/>
    </source>
</evidence>
<comment type="caution">
    <text evidence="1">The sequence shown here is derived from an EMBL/GenBank/DDBJ whole genome shotgun (WGS) entry which is preliminary data.</text>
</comment>
<feature type="non-terminal residue" evidence="1">
    <location>
        <position position="204"/>
    </location>
</feature>
<dbReference type="Proteomes" id="UP000259273">
    <property type="component" value="Unassembled WGS sequence"/>
</dbReference>
<gene>
    <name evidence="1" type="ORF">DCP75_13735</name>
</gene>
<evidence type="ECO:0000313" key="2">
    <source>
        <dbReference type="Proteomes" id="UP000259273"/>
    </source>
</evidence>
<dbReference type="STRING" id="1121937.GCA_000423125_00957"/>
<sequence length="204" mass="22638">MPIPYLPHLRNPTVLSMGLAPLNAHTWIEPDDALPRFFGHKQAVRSRLGSRVFRALPASLPAQREASQLLAAHLERDHPGFYRRDGAFLHSAAGAISVDAQSAEPLWAISLAVADDLLLLQQRDDEYLLTAASLCSPSHWRLEDKFEQPLTAIHGDVPGFAHTLQPRVNRFLQHLRPEHPVVRFNWGLQCGDALCVRENGAATG</sequence>
<organism evidence="1 2">
    <name type="scientific">Haliea salexigens</name>
    <dbReference type="NCBI Taxonomy" id="287487"/>
    <lineage>
        <taxon>Bacteria</taxon>
        <taxon>Pseudomonadati</taxon>
        <taxon>Pseudomonadota</taxon>
        <taxon>Gammaproteobacteria</taxon>
        <taxon>Cellvibrionales</taxon>
        <taxon>Halieaceae</taxon>
        <taxon>Haliea</taxon>
    </lineage>
</organism>
<name>A0A3C1KQ05_9GAMM</name>
<dbReference type="Pfam" id="PF11927">
    <property type="entry name" value="HODM_asu-like"/>
    <property type="match status" value="1"/>
</dbReference>
<evidence type="ECO:0000313" key="1">
    <source>
        <dbReference type="EMBL" id="HAN28755.1"/>
    </source>
</evidence>
<reference evidence="1 2" key="1">
    <citation type="journal article" date="2018" name="Nat. Biotechnol.">
        <title>A standardized bacterial taxonomy based on genome phylogeny substantially revises the tree of life.</title>
        <authorList>
            <person name="Parks D.H."/>
            <person name="Chuvochina M."/>
            <person name="Waite D.W."/>
            <person name="Rinke C."/>
            <person name="Skarshewski A."/>
            <person name="Chaumeil P.A."/>
            <person name="Hugenholtz P."/>
        </authorList>
    </citation>
    <scope>NUCLEOTIDE SEQUENCE [LARGE SCALE GENOMIC DNA]</scope>
    <source>
        <strain evidence="1">UBA9158</strain>
    </source>
</reference>
<dbReference type="EMBL" id="DMND01000185">
    <property type="protein sequence ID" value="HAN28755.1"/>
    <property type="molecule type" value="Genomic_DNA"/>
</dbReference>
<protein>
    <recommendedName>
        <fullName evidence="3">DUF3445 domain-containing protein</fullName>
    </recommendedName>
</protein>
<dbReference type="AlphaFoldDB" id="A0A3C1KQ05"/>
<accession>A0A3C1KQ05</accession>
<proteinExistence type="predicted"/>